<feature type="region of interest" description="Disordered" evidence="1">
    <location>
        <begin position="1020"/>
        <end position="1041"/>
    </location>
</feature>
<feature type="compositionally biased region" description="Polar residues" evidence="1">
    <location>
        <begin position="1504"/>
        <end position="1517"/>
    </location>
</feature>
<feature type="region of interest" description="Disordered" evidence="1">
    <location>
        <begin position="1225"/>
        <end position="1325"/>
    </location>
</feature>
<feature type="region of interest" description="Disordered" evidence="1">
    <location>
        <begin position="27"/>
        <end position="85"/>
    </location>
</feature>
<dbReference type="Proteomes" id="UP001388673">
    <property type="component" value="Unassembled WGS sequence"/>
</dbReference>
<feature type="compositionally biased region" description="Basic and acidic residues" evidence="1">
    <location>
        <begin position="494"/>
        <end position="513"/>
    </location>
</feature>
<feature type="compositionally biased region" description="Acidic residues" evidence="1">
    <location>
        <begin position="481"/>
        <end position="492"/>
    </location>
</feature>
<feature type="compositionally biased region" description="Basic and acidic residues" evidence="1">
    <location>
        <begin position="1570"/>
        <end position="1580"/>
    </location>
</feature>
<feature type="compositionally biased region" description="Low complexity" evidence="1">
    <location>
        <begin position="220"/>
        <end position="240"/>
    </location>
</feature>
<gene>
    <name evidence="2" type="ORF">IAR55_004589</name>
</gene>
<keyword evidence="3" id="KW-1185">Reference proteome</keyword>
<feature type="region of interest" description="Disordered" evidence="1">
    <location>
        <begin position="1743"/>
        <end position="1804"/>
    </location>
</feature>
<sequence length="1880" mass="200400">MDKDPFYYVPSFELDLDLNLTLHQCRKRTASSSQKQPPDRLGRRTPSGSGSTHVDGLSERPTGKQREQDGKTGIPNIKDLGSEPPSLNVDIRNSLILPSLSQRFSVLIPSLSTASEESLRSLLASQRARHNGPALTEEEEELLFAEIRGTTNQNGDEWDGQPPTVEHDWTLDERRANGSHHGTISSGTTRSFLTTSMSSPSVLASSDDGRSTTPTSNGDSPFSFTSPPPTSNSFTSFQTFGVGAETEQPDSAASANVKTKSYGFSGGSGMRDGDYIRRVKKGASHKNLKNSVSSRKSDKSDDSQGTPTKENVPLPPMISTEKANAYYQGDRQRLTTRSTSPTISDRTATPTSTLVATVVPMAAAKSGHSTSSSLSLTSRGHSPSSSLTLRSRGHSPASSVSLKPPFPPPTGVPPPTPDSPNSPLFPGTQRRSRQRKSLLAGLSKAQVKRISLALEEIGGELQRGNSMVTKSAPASTKLNGMDEEEEMLEPENLDTAHEHEEGGRSRRPSDLRSEGSVQSATSSVFPFQMSPTNSTFTGNPSTEPNSPSKLPPSPRSHNLLAHVADPLPSIPMPVFTPRKSALKDSPPLEPVPVFTPTRSLPVRHQPTLSTSSSSSQVPPNAVYIPGQPRPVRSMHHSEGSMSSRAPTPSSQSPLDALRAATASPDRKIRVDASSSPLQTMPMISVRSTSLAQSRSVNQVSTTPSRTGSSSRSDEPSSSYNRRRAGTVGDMSRRSSSSMANHSPNADIIEERDEISDQEELEKQSSSDHVVPQLKLVPARRSVAESRRESEASVNQLRHNVNGRFSPREERDEQVASIRGTIINSDEVTTASTAPSSAPMSPTMTLRRSPSGNSHSSSFVESEGVDVHWAHLFDNSRPSSSDVEEPESPGAAVEILRKLSGVGIEEMALFQGKLVQRAKVERQAVRGDLDASPVVPYTPPMSAETFKSPSSQRPLSPPTTTTSPSTNTWRFPVSGTSPQPGSAILEPSQAVSSVDTHILTPPLTGPLVARSGSRSGALVIPLRPAPPPPARKIVTDTPSTADYEPMYTPPSASMNREASTSAAGRLALDEDPEVRRDFETRIAKATAALNRTPSSHGGKLGRKPTKRGPMVISSPTLVSTTAKLPTTPLTPENPGNSSPAKTPEKTGGSASKMSLRWKKFAGLRKGSSASNQPVTSMPGAISSPSPVQPQLLPTNWTHSQPDGLHRAHSQSATKKLDEPIALRPSEETAAFPPSAPPDINSFRFPPRKTDSSPTNRTDQTHEPVLLSDRAPKGIKQMITTLDGREGSPEDDNSLPSNPSFVGLVSGHTPPTLRQATSSSAPTASDVAARVAESQHFSTLSEDSALAKFVEAGRQLGLNEDQINDMLAAKDMSARSGAPASTGTDEPTAPTSQLTPTPSSSIIAKNTSGEKEKAKKGLFQALSRSRKIQPAIVPAAALSPSSTARSGTEPVHDKVVVRRTMILPEGLKIIPSTPETSSTPNPNESPDLALRSGQTRKQSIRRKPINLSQEDQALVQSSPPAHRGNFSRVDVPSEGEAKHGLGFLHPNTTLTMSDSMRTNSNASISASPAASADDRSFTDSHQRSSTGGSLIDMYADDYESEEVLQTSPVKRAGGLVNGERPSTQALEICEYADGEVVWSIVDALRTSVTGSVDGEEYAFDSAHSRSTSYASSRRDSSMPVEGGDMSPLGWPKHGGVGVAGLNFRHRDRDAVPKPRPPTDVYFTSSRDVADLIDHLSRDLDASHGRIDILPSHSPSNDTRGDPAVYKGDEDRPPQSPSPTNGQFDDAPSPAPPPRRAPPPAPISPQRANAMTANVPAAGFSPKRQLFVKQNMMGHKQGQHSFGSGLSPSAASFSSSVSGVGPRTVEDRLQALLDKLKEGGAGH</sequence>
<feature type="region of interest" description="Disordered" evidence="1">
    <location>
        <begin position="1084"/>
        <end position="1213"/>
    </location>
</feature>
<feature type="compositionally biased region" description="Polar residues" evidence="1">
    <location>
        <begin position="465"/>
        <end position="478"/>
    </location>
</feature>
<dbReference type="KEGG" id="kne:92181847"/>
<feature type="region of interest" description="Disordered" evidence="1">
    <location>
        <begin position="1659"/>
        <end position="1691"/>
    </location>
</feature>
<feature type="region of interest" description="Disordered" evidence="1">
    <location>
        <begin position="575"/>
        <end position="859"/>
    </location>
</feature>
<feature type="compositionally biased region" description="Low complexity" evidence="1">
    <location>
        <begin position="828"/>
        <end position="857"/>
    </location>
</feature>
<feature type="compositionally biased region" description="Low complexity" evidence="1">
    <location>
        <begin position="1181"/>
        <end position="1192"/>
    </location>
</feature>
<comment type="caution">
    <text evidence="2">The sequence shown here is derived from an EMBL/GenBank/DDBJ whole genome shotgun (WGS) entry which is preliminary data.</text>
</comment>
<feature type="compositionally biased region" description="Acidic residues" evidence="1">
    <location>
        <begin position="747"/>
        <end position="759"/>
    </location>
</feature>
<feature type="compositionally biased region" description="Low complexity" evidence="1">
    <location>
        <begin position="1385"/>
        <end position="1399"/>
    </location>
</feature>
<feature type="compositionally biased region" description="Pro residues" evidence="1">
    <location>
        <begin position="404"/>
        <end position="420"/>
    </location>
</feature>
<feature type="region of interest" description="Disordered" evidence="1">
    <location>
        <begin position="175"/>
        <end position="351"/>
    </location>
</feature>
<feature type="region of interest" description="Disordered" evidence="1">
    <location>
        <begin position="1464"/>
        <end position="1587"/>
    </location>
</feature>
<feature type="compositionally biased region" description="Low complexity" evidence="1">
    <location>
        <begin position="1558"/>
        <end position="1569"/>
    </location>
</feature>
<feature type="compositionally biased region" description="Polar residues" evidence="1">
    <location>
        <begin position="1112"/>
        <end position="1122"/>
    </location>
</feature>
<proteinExistence type="predicted"/>
<accession>A0AAW0YK01</accession>
<dbReference type="GeneID" id="92181847"/>
<feature type="compositionally biased region" description="Basic residues" evidence="1">
    <location>
        <begin position="278"/>
        <end position="288"/>
    </location>
</feature>
<feature type="region of interest" description="Disordered" evidence="1">
    <location>
        <begin position="929"/>
        <end position="980"/>
    </location>
</feature>
<feature type="region of interest" description="Disordered" evidence="1">
    <location>
        <begin position="1831"/>
        <end position="1858"/>
    </location>
</feature>
<dbReference type="RefSeq" id="XP_066802100.1">
    <property type="nucleotide sequence ID" value="XM_066947686.1"/>
</dbReference>
<feature type="compositionally biased region" description="Pro residues" evidence="1">
    <location>
        <begin position="1786"/>
        <end position="1800"/>
    </location>
</feature>
<feature type="region of interest" description="Disordered" evidence="1">
    <location>
        <begin position="465"/>
        <end position="562"/>
    </location>
</feature>
<feature type="compositionally biased region" description="Low complexity" evidence="1">
    <location>
        <begin position="1469"/>
        <end position="1484"/>
    </location>
</feature>
<feature type="compositionally biased region" description="Low complexity" evidence="1">
    <location>
        <begin position="366"/>
        <end position="389"/>
    </location>
</feature>
<organism evidence="2 3">
    <name type="scientific">Kwoniella newhampshirensis</name>
    <dbReference type="NCBI Taxonomy" id="1651941"/>
    <lineage>
        <taxon>Eukaryota</taxon>
        <taxon>Fungi</taxon>
        <taxon>Dikarya</taxon>
        <taxon>Basidiomycota</taxon>
        <taxon>Agaricomycotina</taxon>
        <taxon>Tremellomycetes</taxon>
        <taxon>Tremellales</taxon>
        <taxon>Cryptococcaceae</taxon>
        <taxon>Kwoniella</taxon>
    </lineage>
</organism>
<dbReference type="EMBL" id="JBCAWK010000008">
    <property type="protein sequence ID" value="KAK8850669.1"/>
    <property type="molecule type" value="Genomic_DNA"/>
</dbReference>
<feature type="compositionally biased region" description="Polar residues" evidence="1">
    <location>
        <begin position="1544"/>
        <end position="1557"/>
    </location>
</feature>
<feature type="compositionally biased region" description="Polar residues" evidence="1">
    <location>
        <begin position="1310"/>
        <end position="1321"/>
    </location>
</feature>
<feature type="compositionally biased region" description="Basic and acidic residues" evidence="1">
    <location>
        <begin position="781"/>
        <end position="790"/>
    </location>
</feature>
<reference evidence="2 3" key="1">
    <citation type="journal article" date="2024" name="bioRxiv">
        <title>Comparative genomics of Cryptococcus and Kwoniella reveals pathogenesis evolution and contrasting karyotype dynamics via intercentromeric recombination or chromosome fusion.</title>
        <authorList>
            <person name="Coelho M.A."/>
            <person name="David-Palma M."/>
            <person name="Shea T."/>
            <person name="Bowers K."/>
            <person name="McGinley-Smith S."/>
            <person name="Mohammad A.W."/>
            <person name="Gnirke A."/>
            <person name="Yurkov A.M."/>
            <person name="Nowrousian M."/>
            <person name="Sun S."/>
            <person name="Cuomo C.A."/>
            <person name="Heitman J."/>
        </authorList>
    </citation>
    <scope>NUCLEOTIDE SEQUENCE [LARGE SCALE GENOMIC DNA]</scope>
    <source>
        <strain evidence="2 3">CBS 13917</strain>
    </source>
</reference>
<feature type="compositionally biased region" description="Polar residues" evidence="1">
    <location>
        <begin position="249"/>
        <end position="259"/>
    </location>
</feature>
<evidence type="ECO:0000313" key="3">
    <source>
        <dbReference type="Proteomes" id="UP001388673"/>
    </source>
</evidence>
<feature type="region of interest" description="Disordered" evidence="1">
    <location>
        <begin position="1370"/>
        <end position="1414"/>
    </location>
</feature>
<evidence type="ECO:0000313" key="2">
    <source>
        <dbReference type="EMBL" id="KAK8850669.1"/>
    </source>
</evidence>
<feature type="compositionally biased region" description="Low complexity" evidence="1">
    <location>
        <begin position="947"/>
        <end position="967"/>
    </location>
</feature>
<feature type="compositionally biased region" description="Polar residues" evidence="1">
    <location>
        <begin position="515"/>
        <end position="548"/>
    </location>
</feature>
<feature type="compositionally biased region" description="Low complexity" evidence="1">
    <location>
        <begin position="700"/>
        <end position="718"/>
    </location>
</feature>
<protein>
    <submittedName>
        <fullName evidence="2">Uncharacterized protein</fullName>
    </submittedName>
</protein>
<feature type="compositionally biased region" description="Polar residues" evidence="1">
    <location>
        <begin position="335"/>
        <end position="351"/>
    </location>
</feature>
<feature type="compositionally biased region" description="Low complexity" evidence="1">
    <location>
        <begin position="1659"/>
        <end position="1669"/>
    </location>
</feature>
<feature type="compositionally biased region" description="Basic and acidic residues" evidence="1">
    <location>
        <begin position="56"/>
        <end position="70"/>
    </location>
</feature>
<feature type="region of interest" description="Disordered" evidence="1">
    <location>
        <begin position="366"/>
        <end position="442"/>
    </location>
</feature>
<feature type="compositionally biased region" description="Polar residues" evidence="1">
    <location>
        <begin position="639"/>
        <end position="653"/>
    </location>
</feature>
<feature type="compositionally biased region" description="Low complexity" evidence="1">
    <location>
        <begin position="1838"/>
        <end position="1858"/>
    </location>
</feature>
<name>A0AAW0YK01_9TREE</name>
<feature type="compositionally biased region" description="Polar residues" evidence="1">
    <location>
        <begin position="180"/>
        <end position="204"/>
    </location>
</feature>
<evidence type="ECO:0000256" key="1">
    <source>
        <dbReference type="SAM" id="MobiDB-lite"/>
    </source>
</evidence>
<feature type="compositionally biased region" description="Polar residues" evidence="1">
    <location>
        <begin position="685"/>
        <end position="699"/>
    </location>
</feature>